<protein>
    <submittedName>
        <fullName evidence="1">Uncharacterized protein</fullName>
    </submittedName>
</protein>
<evidence type="ECO:0000313" key="1">
    <source>
        <dbReference type="EMBL" id="KAL3513507.1"/>
    </source>
</evidence>
<accession>A0ABD2Z1X8</accession>
<keyword evidence="2" id="KW-1185">Reference proteome</keyword>
<organism evidence="1 2">
    <name type="scientific">Cinchona calisaya</name>
    <dbReference type="NCBI Taxonomy" id="153742"/>
    <lineage>
        <taxon>Eukaryota</taxon>
        <taxon>Viridiplantae</taxon>
        <taxon>Streptophyta</taxon>
        <taxon>Embryophyta</taxon>
        <taxon>Tracheophyta</taxon>
        <taxon>Spermatophyta</taxon>
        <taxon>Magnoliopsida</taxon>
        <taxon>eudicotyledons</taxon>
        <taxon>Gunneridae</taxon>
        <taxon>Pentapetalae</taxon>
        <taxon>asterids</taxon>
        <taxon>lamiids</taxon>
        <taxon>Gentianales</taxon>
        <taxon>Rubiaceae</taxon>
        <taxon>Cinchonoideae</taxon>
        <taxon>Cinchoneae</taxon>
        <taxon>Cinchona</taxon>
    </lineage>
</organism>
<reference evidence="1 2" key="1">
    <citation type="submission" date="2024-11" db="EMBL/GenBank/DDBJ databases">
        <title>A near-complete genome assembly of Cinchona calisaya.</title>
        <authorList>
            <person name="Lian D.C."/>
            <person name="Zhao X.W."/>
            <person name="Wei L."/>
        </authorList>
    </citation>
    <scope>NUCLEOTIDE SEQUENCE [LARGE SCALE GENOMIC DNA]</scope>
    <source>
        <tissue evidence="1">Nenye</tissue>
    </source>
</reference>
<evidence type="ECO:0000313" key="2">
    <source>
        <dbReference type="Proteomes" id="UP001630127"/>
    </source>
</evidence>
<sequence length="407" mass="45313">MDNLPIDQRVFNARLTSFGRSTKSFRLDQPRNRDATYISRNLTGKGKVIIVKASDEATKNIDISLHRTVTGCYKQAKFHSKAPASGRVVNEVDGCGMQISEFEEQVKELSILVKVLKIQNIALEEGLQDGDVSVEIIRVNSKRCIVGDDAIGDELEWLSKYCPKEPELGNVGSCMKIEESANICDVIGKGWTIDVARAVDGNVVPQTKRGARPKPTESGTGVQSQIIMRKFYQALKGHMVAVENGSTPHRLADKEQPAGNKDNCKLYILGSKITVENLYLKYMIGQNYGAHLEACVKVGNNKVKTCGFFHWLDELVSPEVKNFGKLAVKKIQFLKGRVDKMGDCIKNLSHVNDFLNAIVVDLEKSNGRMQKLLKALDRHVIQGYTTKTKLDDAEVVETDIDIERLMD</sequence>
<name>A0ABD2Z1X8_9GENT</name>
<proteinExistence type="predicted"/>
<dbReference type="EMBL" id="JBJUIK010000011">
    <property type="protein sequence ID" value="KAL3513507.1"/>
    <property type="molecule type" value="Genomic_DNA"/>
</dbReference>
<gene>
    <name evidence="1" type="ORF">ACH5RR_026224</name>
</gene>
<dbReference type="AlphaFoldDB" id="A0ABD2Z1X8"/>
<comment type="caution">
    <text evidence="1">The sequence shown here is derived from an EMBL/GenBank/DDBJ whole genome shotgun (WGS) entry which is preliminary data.</text>
</comment>
<dbReference type="Proteomes" id="UP001630127">
    <property type="component" value="Unassembled WGS sequence"/>
</dbReference>